<dbReference type="CDD" id="cd14852">
    <property type="entry name" value="LD-carboxypeptidase"/>
    <property type="match status" value="1"/>
</dbReference>
<keyword evidence="2" id="KW-0378">Hydrolase</keyword>
<dbReference type="InterPro" id="IPR058193">
    <property type="entry name" value="VanY/YodJ_core_dom"/>
</dbReference>
<dbReference type="PANTHER" id="PTHR34385">
    <property type="entry name" value="D-ALANYL-D-ALANINE CARBOXYPEPTIDASE"/>
    <property type="match status" value="1"/>
</dbReference>
<dbReference type="EMBL" id="SDHX01000001">
    <property type="protein sequence ID" value="RXK54945.1"/>
    <property type="molecule type" value="Genomic_DNA"/>
</dbReference>
<organism evidence="2 3">
    <name type="scientific">Oleiharenicola lentus</name>
    <dbReference type="NCBI Taxonomy" id="2508720"/>
    <lineage>
        <taxon>Bacteria</taxon>
        <taxon>Pseudomonadati</taxon>
        <taxon>Verrucomicrobiota</taxon>
        <taxon>Opitutia</taxon>
        <taxon>Opitutales</taxon>
        <taxon>Opitutaceae</taxon>
        <taxon>Oleiharenicola</taxon>
    </lineage>
</organism>
<dbReference type="GO" id="GO:0006508">
    <property type="term" value="P:proteolysis"/>
    <property type="evidence" value="ECO:0007669"/>
    <property type="project" value="InterPro"/>
</dbReference>
<name>A0A4Q1C7Q0_9BACT</name>
<proteinExistence type="predicted"/>
<keyword evidence="3" id="KW-1185">Reference proteome</keyword>
<dbReference type="AlphaFoldDB" id="A0A4Q1C7Q0"/>
<feature type="domain" description="D-alanyl-D-alanine carboxypeptidase-like core" evidence="1">
    <location>
        <begin position="56"/>
        <end position="177"/>
    </location>
</feature>
<dbReference type="SUPFAM" id="SSF55166">
    <property type="entry name" value="Hedgehog/DD-peptidase"/>
    <property type="match status" value="1"/>
</dbReference>
<dbReference type="GO" id="GO:0004180">
    <property type="term" value="F:carboxypeptidase activity"/>
    <property type="evidence" value="ECO:0007669"/>
    <property type="project" value="UniProtKB-KW"/>
</dbReference>
<dbReference type="PANTHER" id="PTHR34385:SF1">
    <property type="entry name" value="PEPTIDOGLYCAN L-ALANYL-D-GLUTAMATE ENDOPEPTIDASE CWLK"/>
    <property type="match status" value="1"/>
</dbReference>
<dbReference type="OrthoDB" id="9792074at2"/>
<reference evidence="2 3" key="1">
    <citation type="submission" date="2019-01" db="EMBL/GenBank/DDBJ databases">
        <title>Lacunisphaera sp. strain TWA-58.</title>
        <authorList>
            <person name="Chen W.-M."/>
        </authorList>
    </citation>
    <scope>NUCLEOTIDE SEQUENCE [LARGE SCALE GENOMIC DNA]</scope>
    <source>
        <strain evidence="2 3">TWA-58</strain>
    </source>
</reference>
<dbReference type="Gene3D" id="3.30.1380.10">
    <property type="match status" value="1"/>
</dbReference>
<dbReference type="Pfam" id="PF02557">
    <property type="entry name" value="VanY"/>
    <property type="match status" value="1"/>
</dbReference>
<comment type="caution">
    <text evidence="2">The sequence shown here is derived from an EMBL/GenBank/DDBJ whole genome shotgun (WGS) entry which is preliminary data.</text>
</comment>
<protein>
    <submittedName>
        <fullName evidence="2">D-alanyl-D-alanine carboxypeptidase family protein</fullName>
    </submittedName>
</protein>
<dbReference type="Proteomes" id="UP000290218">
    <property type="component" value="Unassembled WGS sequence"/>
</dbReference>
<evidence type="ECO:0000259" key="1">
    <source>
        <dbReference type="Pfam" id="PF02557"/>
    </source>
</evidence>
<dbReference type="RefSeq" id="WP_129046310.1">
    <property type="nucleotide sequence ID" value="NZ_SDHX01000001.1"/>
</dbReference>
<keyword evidence="2" id="KW-0645">Protease</keyword>
<gene>
    <name evidence="2" type="ORF">ESB00_03340</name>
</gene>
<evidence type="ECO:0000313" key="3">
    <source>
        <dbReference type="Proteomes" id="UP000290218"/>
    </source>
</evidence>
<sequence>MPSRRKPRAGIAALRRLWARLGIPAAVAARASQRLHPEAKRLVFIGRAADDGRILRLTPRAAQAWRRMQAAAAADGVTLVPLSAFRSVARQTLIIRRKLARDQAIADILKVSAVPGCSEHHSGRALDFGAPGHLTLEATFARTREFRWLTKHAGEFGFRLSYPRGNRQGIAYEPWHWYSCS</sequence>
<accession>A0A4Q1C7Q0</accession>
<keyword evidence="2" id="KW-0121">Carboxypeptidase</keyword>
<dbReference type="InterPro" id="IPR052179">
    <property type="entry name" value="DD-CPase-like"/>
</dbReference>
<evidence type="ECO:0000313" key="2">
    <source>
        <dbReference type="EMBL" id="RXK54945.1"/>
    </source>
</evidence>
<dbReference type="InterPro" id="IPR009045">
    <property type="entry name" value="Zn_M74/Hedgehog-like"/>
</dbReference>
<dbReference type="InterPro" id="IPR003709">
    <property type="entry name" value="VanY-like_core_dom"/>
</dbReference>